<accession>A0A0A9ESQ8</accession>
<reference evidence="1" key="1">
    <citation type="submission" date="2014-09" db="EMBL/GenBank/DDBJ databases">
        <authorList>
            <person name="Magalhaes I.L.F."/>
            <person name="Oliveira U."/>
            <person name="Santos F.R."/>
            <person name="Vidigal T.H.D.A."/>
            <person name="Brescovit A.D."/>
            <person name="Santos A.J."/>
        </authorList>
    </citation>
    <scope>NUCLEOTIDE SEQUENCE</scope>
    <source>
        <tissue evidence="1">Shoot tissue taken approximately 20 cm above the soil surface</tissue>
    </source>
</reference>
<reference evidence="1" key="2">
    <citation type="journal article" date="2015" name="Data Brief">
        <title>Shoot transcriptome of the giant reed, Arundo donax.</title>
        <authorList>
            <person name="Barrero R.A."/>
            <person name="Guerrero F.D."/>
            <person name="Moolhuijzen P."/>
            <person name="Goolsby J.A."/>
            <person name="Tidwell J."/>
            <person name="Bellgard S.E."/>
            <person name="Bellgard M.I."/>
        </authorList>
    </citation>
    <scope>NUCLEOTIDE SEQUENCE</scope>
    <source>
        <tissue evidence="1">Shoot tissue taken approximately 20 cm above the soil surface</tissue>
    </source>
</reference>
<organism evidence="1">
    <name type="scientific">Arundo donax</name>
    <name type="common">Giant reed</name>
    <name type="synonym">Donax arundinaceus</name>
    <dbReference type="NCBI Taxonomy" id="35708"/>
    <lineage>
        <taxon>Eukaryota</taxon>
        <taxon>Viridiplantae</taxon>
        <taxon>Streptophyta</taxon>
        <taxon>Embryophyta</taxon>
        <taxon>Tracheophyta</taxon>
        <taxon>Spermatophyta</taxon>
        <taxon>Magnoliopsida</taxon>
        <taxon>Liliopsida</taxon>
        <taxon>Poales</taxon>
        <taxon>Poaceae</taxon>
        <taxon>PACMAD clade</taxon>
        <taxon>Arundinoideae</taxon>
        <taxon>Arundineae</taxon>
        <taxon>Arundo</taxon>
    </lineage>
</organism>
<sequence length="65" mass="7348">MFRNDQTVDIGKSTLIIYMVGINREMSLGIMVVDEATILYVLQRTNSFVGYLGGTDTSHRLQVHK</sequence>
<protein>
    <submittedName>
        <fullName evidence="1">Uncharacterized protein</fullName>
    </submittedName>
</protein>
<dbReference type="EMBL" id="GBRH01194804">
    <property type="protein sequence ID" value="JAE03092.1"/>
    <property type="molecule type" value="Transcribed_RNA"/>
</dbReference>
<name>A0A0A9ESQ8_ARUDO</name>
<dbReference type="AlphaFoldDB" id="A0A0A9ESQ8"/>
<proteinExistence type="predicted"/>
<evidence type="ECO:0000313" key="1">
    <source>
        <dbReference type="EMBL" id="JAE03092.1"/>
    </source>
</evidence>